<keyword evidence="1" id="KW-0812">Transmembrane</keyword>
<sequence>MEPLEALAWLALLALLLRILSQLNAIHGLLFPSSRRPPSLLAAPAVLLYKLGLSLYGTLFLLLSKDKVSSKTLRAAPDAAEILKVDRTVRIIFVRHGESVWNKVFNRGFAPSFLVRLVSTLLHELYLLPFKDSDFIDSPLSDRGYEQCDGLRAFLAKPSPDLDAIAASDLDALTGGEALLVSSQLRRAVATLVLACAARLQRAGERVLLHSSCQEISRNFDTLSIAGPHEAPDLGSERGLGTMDVTLDASANGGNKTLHFRGIDRLQHFAEWVTSLEGDKTVVLGGHSLWFRNFFQLYLPKAVEHEGKNNKIVNCGAVGFTLERGTAADGSRRFAIDPASIRTIYGGFERKKSKSKSK</sequence>
<keyword evidence="4" id="KW-1185">Reference proteome</keyword>
<feature type="transmembrane region" description="Helical" evidence="1">
    <location>
        <begin position="41"/>
        <end position="63"/>
    </location>
</feature>
<dbReference type="CDD" id="cd07067">
    <property type="entry name" value="HP_PGM_like"/>
    <property type="match status" value="1"/>
</dbReference>
<dbReference type="Gene3D" id="3.40.50.1240">
    <property type="entry name" value="Phosphoglycerate mutase-like"/>
    <property type="match status" value="1"/>
</dbReference>
<dbReference type="AlphaFoldDB" id="A0AB34IIS2"/>
<keyword evidence="1" id="KW-0472">Membrane</keyword>
<reference evidence="3 4" key="1">
    <citation type="journal article" date="2024" name="Science">
        <title>Giant polyketide synthase enzymes in the biosynthesis of giant marine polyether toxins.</title>
        <authorList>
            <person name="Fallon T.R."/>
            <person name="Shende V.V."/>
            <person name="Wierzbicki I.H."/>
            <person name="Pendleton A.L."/>
            <person name="Watervoot N.F."/>
            <person name="Auber R.P."/>
            <person name="Gonzalez D.J."/>
            <person name="Wisecaver J.H."/>
            <person name="Moore B.S."/>
        </authorList>
    </citation>
    <scope>NUCLEOTIDE SEQUENCE [LARGE SCALE GENOMIC DNA]</scope>
    <source>
        <strain evidence="3 4">12B1</strain>
    </source>
</reference>
<gene>
    <name evidence="3" type="ORF">AB1Y20_011637</name>
</gene>
<feature type="chain" id="PRO_5044253372" evidence="2">
    <location>
        <begin position="26"/>
        <end position="358"/>
    </location>
</feature>
<dbReference type="GO" id="GO:0005829">
    <property type="term" value="C:cytosol"/>
    <property type="evidence" value="ECO:0007669"/>
    <property type="project" value="TreeGrafter"/>
</dbReference>
<evidence type="ECO:0000256" key="2">
    <source>
        <dbReference type="SAM" id="SignalP"/>
    </source>
</evidence>
<dbReference type="GO" id="GO:0016791">
    <property type="term" value="F:phosphatase activity"/>
    <property type="evidence" value="ECO:0007669"/>
    <property type="project" value="TreeGrafter"/>
</dbReference>
<dbReference type="EMBL" id="JBGBPQ010000025">
    <property type="protein sequence ID" value="KAL1499432.1"/>
    <property type="molecule type" value="Genomic_DNA"/>
</dbReference>
<accession>A0AB34IIS2</accession>
<dbReference type="InterPro" id="IPR050275">
    <property type="entry name" value="PGM_Phosphatase"/>
</dbReference>
<proteinExistence type="predicted"/>
<feature type="signal peptide" evidence="2">
    <location>
        <begin position="1"/>
        <end position="25"/>
    </location>
</feature>
<dbReference type="InterPro" id="IPR029033">
    <property type="entry name" value="His_PPase_superfam"/>
</dbReference>
<protein>
    <submittedName>
        <fullName evidence="3">Uncharacterized protein</fullName>
    </submittedName>
</protein>
<evidence type="ECO:0000256" key="1">
    <source>
        <dbReference type="SAM" id="Phobius"/>
    </source>
</evidence>
<comment type="caution">
    <text evidence="3">The sequence shown here is derived from an EMBL/GenBank/DDBJ whole genome shotgun (WGS) entry which is preliminary data.</text>
</comment>
<dbReference type="PANTHER" id="PTHR48100">
    <property type="entry name" value="BROAD-SPECIFICITY PHOSPHATASE YOR283W-RELATED"/>
    <property type="match status" value="1"/>
</dbReference>
<dbReference type="SUPFAM" id="SSF53254">
    <property type="entry name" value="Phosphoglycerate mutase-like"/>
    <property type="match status" value="1"/>
</dbReference>
<dbReference type="InterPro" id="IPR013078">
    <property type="entry name" value="His_Pase_superF_clade-1"/>
</dbReference>
<name>A0AB34IIS2_PRYPA</name>
<dbReference type="PANTHER" id="PTHR48100:SF33">
    <property type="entry name" value="PEPTIDASE S54 RHOMBOID DOMAIN-CONTAINING PROTEIN"/>
    <property type="match status" value="1"/>
</dbReference>
<evidence type="ECO:0000313" key="3">
    <source>
        <dbReference type="EMBL" id="KAL1499432.1"/>
    </source>
</evidence>
<evidence type="ECO:0000313" key="4">
    <source>
        <dbReference type="Proteomes" id="UP001515480"/>
    </source>
</evidence>
<dbReference type="Proteomes" id="UP001515480">
    <property type="component" value="Unassembled WGS sequence"/>
</dbReference>
<keyword evidence="1" id="KW-1133">Transmembrane helix</keyword>
<keyword evidence="2" id="KW-0732">Signal</keyword>
<organism evidence="3 4">
    <name type="scientific">Prymnesium parvum</name>
    <name type="common">Toxic golden alga</name>
    <dbReference type="NCBI Taxonomy" id="97485"/>
    <lineage>
        <taxon>Eukaryota</taxon>
        <taxon>Haptista</taxon>
        <taxon>Haptophyta</taxon>
        <taxon>Prymnesiophyceae</taxon>
        <taxon>Prymnesiales</taxon>
        <taxon>Prymnesiaceae</taxon>
        <taxon>Prymnesium</taxon>
    </lineage>
</organism>